<name>A0A6G1Q733_CHAAH</name>
<dbReference type="Proteomes" id="UP000503349">
    <property type="component" value="Chromosome 13"/>
</dbReference>
<feature type="region of interest" description="Disordered" evidence="1">
    <location>
        <begin position="1"/>
        <end position="41"/>
    </location>
</feature>
<dbReference type="AlphaFoldDB" id="A0A6G1Q733"/>
<evidence type="ECO:0000313" key="2">
    <source>
        <dbReference type="EMBL" id="KAF3698450.1"/>
    </source>
</evidence>
<protein>
    <submittedName>
        <fullName evidence="2">Uncharacterized protein</fullName>
    </submittedName>
</protein>
<proteinExistence type="predicted"/>
<gene>
    <name evidence="2" type="ORF">EXN66_Car014131</name>
</gene>
<evidence type="ECO:0000313" key="3">
    <source>
        <dbReference type="Proteomes" id="UP000503349"/>
    </source>
</evidence>
<reference evidence="2 3" key="1">
    <citation type="submission" date="2019-02" db="EMBL/GenBank/DDBJ databases">
        <title>Opniocepnalus argus genome.</title>
        <authorList>
            <person name="Zhou C."/>
            <person name="Xiao S."/>
        </authorList>
    </citation>
    <scope>NUCLEOTIDE SEQUENCE [LARGE SCALE GENOMIC DNA]</scope>
    <source>
        <strain evidence="2">OARG1902GOOAL</strain>
        <tissue evidence="2">Muscle</tissue>
    </source>
</reference>
<accession>A0A6G1Q733</accession>
<sequence length="53" mass="6338">MQQGGVSLWPKEIESTYEDMKEDRNTEARQDKPTGHERENRFNFNLTNVFFSE</sequence>
<feature type="compositionally biased region" description="Basic and acidic residues" evidence="1">
    <location>
        <begin position="11"/>
        <end position="41"/>
    </location>
</feature>
<organism evidence="2 3">
    <name type="scientific">Channa argus</name>
    <name type="common">Northern snakehead</name>
    <name type="synonym">Ophicephalus argus</name>
    <dbReference type="NCBI Taxonomy" id="215402"/>
    <lineage>
        <taxon>Eukaryota</taxon>
        <taxon>Metazoa</taxon>
        <taxon>Chordata</taxon>
        <taxon>Craniata</taxon>
        <taxon>Vertebrata</taxon>
        <taxon>Euteleostomi</taxon>
        <taxon>Actinopterygii</taxon>
        <taxon>Neopterygii</taxon>
        <taxon>Teleostei</taxon>
        <taxon>Neoteleostei</taxon>
        <taxon>Acanthomorphata</taxon>
        <taxon>Anabantaria</taxon>
        <taxon>Anabantiformes</taxon>
        <taxon>Channoidei</taxon>
        <taxon>Channidae</taxon>
        <taxon>Channa</taxon>
    </lineage>
</organism>
<dbReference type="EMBL" id="CM015724">
    <property type="protein sequence ID" value="KAF3698450.1"/>
    <property type="molecule type" value="Genomic_DNA"/>
</dbReference>
<evidence type="ECO:0000256" key="1">
    <source>
        <dbReference type="SAM" id="MobiDB-lite"/>
    </source>
</evidence>
<keyword evidence="3" id="KW-1185">Reference proteome</keyword>
<reference evidence="3" key="2">
    <citation type="submission" date="2019-02" db="EMBL/GenBank/DDBJ databases">
        <title>Opniocepnalus argus Var Kimnra genome.</title>
        <authorList>
            <person name="Zhou C."/>
            <person name="Xiao S."/>
        </authorList>
    </citation>
    <scope>NUCLEOTIDE SEQUENCE [LARGE SCALE GENOMIC DNA]</scope>
</reference>